<feature type="domain" description="PilZ" evidence="1">
    <location>
        <begin position="9"/>
        <end position="90"/>
    </location>
</feature>
<name>A0ABZ2D465_9SPHN</name>
<evidence type="ECO:0000313" key="3">
    <source>
        <dbReference type="Proteomes" id="UP001335183"/>
    </source>
</evidence>
<dbReference type="SUPFAM" id="SSF141371">
    <property type="entry name" value="PilZ domain-like"/>
    <property type="match status" value="1"/>
</dbReference>
<sequence>MSGVDTRHIARDSLFLLATVRIAGDSAEHRVKVRNLSAGGMMAEGDVSVERGTRLAVDLRNVGWVEGAVAWVQDKRFGIAFSEEIDARAVREPVAQGDTSSPRFTRPSSILPGHAAVDLTRLRKL</sequence>
<organism evidence="2 3">
    <name type="scientific">Pelagerythrobacter marensis</name>
    <dbReference type="NCBI Taxonomy" id="543877"/>
    <lineage>
        <taxon>Bacteria</taxon>
        <taxon>Pseudomonadati</taxon>
        <taxon>Pseudomonadota</taxon>
        <taxon>Alphaproteobacteria</taxon>
        <taxon>Sphingomonadales</taxon>
        <taxon>Erythrobacteraceae</taxon>
        <taxon>Pelagerythrobacter</taxon>
    </lineage>
</organism>
<evidence type="ECO:0000313" key="2">
    <source>
        <dbReference type="EMBL" id="WWA47741.1"/>
    </source>
</evidence>
<dbReference type="Pfam" id="PF07238">
    <property type="entry name" value="PilZ"/>
    <property type="match status" value="1"/>
</dbReference>
<dbReference type="RefSeq" id="WP_338446629.1">
    <property type="nucleotide sequence ID" value="NZ_CP144918.1"/>
</dbReference>
<dbReference type="Proteomes" id="UP001335183">
    <property type="component" value="Chromosome"/>
</dbReference>
<gene>
    <name evidence="2" type="ORF">V5F89_02180</name>
</gene>
<evidence type="ECO:0000259" key="1">
    <source>
        <dbReference type="Pfam" id="PF07238"/>
    </source>
</evidence>
<keyword evidence="3" id="KW-1185">Reference proteome</keyword>
<accession>A0ABZ2D465</accession>
<protein>
    <submittedName>
        <fullName evidence="2">PilZ domain-containing protein</fullName>
    </submittedName>
</protein>
<dbReference type="InterPro" id="IPR009875">
    <property type="entry name" value="PilZ_domain"/>
</dbReference>
<reference evidence="2 3" key="1">
    <citation type="submission" date="2024-02" db="EMBL/GenBank/DDBJ databases">
        <title>The whole genome sequence of five bacterial samples isolated from Abu Dhabi Sabkha-shore region.</title>
        <authorList>
            <person name="Sudalaimuthuasari N."/>
            <person name="Sarfraz B."/>
            <person name="Tuyisabe J.D."/>
            <person name="Mugisha Ntwali L.D.M."/>
            <person name="Ali A.I.A.A."/>
            <person name="Almansoori S.Z.A."/>
            <person name="Alajami H.S.A."/>
            <person name="Almeqbaali A.A.S."/>
            <person name="Kundu B."/>
            <person name="Saeed E.E."/>
            <person name="Sukumarinath V."/>
            <person name="Mishra A.K."/>
            <person name="Hazzouri K.M."/>
            <person name="Almaskari R."/>
            <person name="Sharma A.K."/>
            <person name="Amiri K.M.A."/>
        </authorList>
    </citation>
    <scope>NUCLEOTIDE SEQUENCE [LARGE SCALE GENOMIC DNA]</scope>
    <source>
        <strain evidence="3">kcgeb_sd</strain>
    </source>
</reference>
<proteinExistence type="predicted"/>
<dbReference type="EMBL" id="CP144918">
    <property type="protein sequence ID" value="WWA47741.1"/>
    <property type="molecule type" value="Genomic_DNA"/>
</dbReference>